<dbReference type="EMBL" id="MT143870">
    <property type="protein sequence ID" value="QJB04060.1"/>
    <property type="molecule type" value="Genomic_DNA"/>
</dbReference>
<dbReference type="GO" id="GO:0003676">
    <property type="term" value="F:nucleic acid binding"/>
    <property type="evidence" value="ECO:0007669"/>
    <property type="project" value="InterPro"/>
</dbReference>
<comment type="catalytic activity">
    <reaction evidence="1">
        <text>Endonucleolytic cleavage at a junction such as a reciprocal single-stranded crossover between two homologous DNA duplexes (Holliday junction).</text>
        <dbReference type="EC" id="3.1.21.10"/>
    </reaction>
</comment>
<dbReference type="Pfam" id="PF01870">
    <property type="entry name" value="Hjc"/>
    <property type="match status" value="1"/>
</dbReference>
<dbReference type="GO" id="GO:0008821">
    <property type="term" value="F:crossover junction DNA endonuclease activity"/>
    <property type="evidence" value="ECO:0007669"/>
    <property type="project" value="UniProtKB-EC"/>
</dbReference>
<gene>
    <name evidence="2" type="ORF">MM171B00501_0021</name>
</gene>
<proteinExistence type="predicted"/>
<evidence type="ECO:0000256" key="1">
    <source>
        <dbReference type="ARBA" id="ARBA00029354"/>
    </source>
</evidence>
<evidence type="ECO:0000313" key="2">
    <source>
        <dbReference type="EMBL" id="QJB04060.1"/>
    </source>
</evidence>
<accession>A0A6M3MD66</accession>
<reference evidence="2" key="1">
    <citation type="submission" date="2020-03" db="EMBL/GenBank/DDBJ databases">
        <title>The deep terrestrial virosphere.</title>
        <authorList>
            <person name="Holmfeldt K."/>
            <person name="Nilsson E."/>
            <person name="Simone D."/>
            <person name="Lopez-Fernandez M."/>
            <person name="Wu X."/>
            <person name="de Brujin I."/>
            <person name="Lundin D."/>
            <person name="Andersson A."/>
            <person name="Bertilsson S."/>
            <person name="Dopson M."/>
        </authorList>
    </citation>
    <scope>NUCLEOTIDE SEQUENCE</scope>
    <source>
        <strain evidence="2">MM171B00501</strain>
    </source>
</reference>
<organism evidence="2">
    <name type="scientific">viral metagenome</name>
    <dbReference type="NCBI Taxonomy" id="1070528"/>
    <lineage>
        <taxon>unclassified sequences</taxon>
        <taxon>metagenomes</taxon>
        <taxon>organismal metagenomes</taxon>
    </lineage>
</organism>
<dbReference type="SUPFAM" id="SSF52980">
    <property type="entry name" value="Restriction endonuclease-like"/>
    <property type="match status" value="1"/>
</dbReference>
<dbReference type="InterPro" id="IPR011335">
    <property type="entry name" value="Restrct_endonuc-II-like"/>
</dbReference>
<protein>
    <submittedName>
        <fullName evidence="2">Putative holliday junction resolvase</fullName>
    </submittedName>
</protein>
<dbReference type="InterPro" id="IPR002732">
    <property type="entry name" value="Hjc"/>
</dbReference>
<dbReference type="InterPro" id="IPR011856">
    <property type="entry name" value="tRNA_endonuc-like_dom_sf"/>
</dbReference>
<dbReference type="Gene3D" id="3.40.1350.10">
    <property type="match status" value="1"/>
</dbReference>
<name>A0A6M3MD66_9ZZZZ</name>
<dbReference type="AlphaFoldDB" id="A0A6M3MD66"/>
<sequence length="92" mass="10565">MAVKSYEIGSAFERRVKKYFEDLGYFVIKSAGSKSPIDLVCLKLGNNTIIQCRTRGNLTEEEERKLSALGKRLGCTVKLAYKQDKELWFRNL</sequence>